<evidence type="ECO:0000313" key="5">
    <source>
        <dbReference type="Proteomes" id="UP000235392"/>
    </source>
</evidence>
<sequence>MHLPPAATGPAVPTNFQFPIAQPAKSPISNEITSLKPSAMPERTLSVASTSTSTSTSTEAGSIMGLPPHRKQQTRKGVFQGALDADPREDEEMDSCMPSIRSLNPLFILPSHPSRLALSRIDSTASTVLPPKVDTTEALVMFNGKATLMSLNSFTTPDQQRQDSAAVNISASSLKTTIPTSNVLSKSLHAAASPSDFVKTLHTLGSSRNPTPPQPQKLLGNPPSMQPKPMVPGFITTCGSVPVVSKFLGPRAAPAIQPVPLIPLEAGCSGSSGPDGVRCSPDSPSATTTTARKAGAENSGTLGRIQKKLLMERDRPISPLFDSSPPTPAGPPPAATPLPPPSYLIRSLGGQTGPLPFIPLNLLPPDSPLPLLTPSTSSHSLEPPLRPDLPPRLNEPALKAKQALSIKIWRNSLIDEVEQVLTDHESNIRFRNPLFESFLRVSSSSCPPPCR</sequence>
<feature type="compositionally biased region" description="Low complexity" evidence="1">
    <location>
        <begin position="49"/>
        <end position="58"/>
    </location>
</feature>
<reference evidence="4 5" key="1">
    <citation type="submission" date="2017-11" db="EMBL/GenBank/DDBJ databases">
        <title>De novo assembly and phasing of dikaryotic genomes from two isolates of Puccinia coronata f. sp. avenae, the causal agent of oat crown rust.</title>
        <authorList>
            <person name="Miller M.E."/>
            <person name="Zhang Y."/>
            <person name="Omidvar V."/>
            <person name="Sperschneider J."/>
            <person name="Schwessinger B."/>
            <person name="Raley C."/>
            <person name="Palmer J.M."/>
            <person name="Garnica D."/>
            <person name="Upadhyaya N."/>
            <person name="Rathjen J."/>
            <person name="Taylor J.M."/>
            <person name="Park R.F."/>
            <person name="Dodds P.N."/>
            <person name="Hirsch C.D."/>
            <person name="Kianian S.F."/>
            <person name="Figueroa M."/>
        </authorList>
    </citation>
    <scope>NUCLEOTIDE SEQUENCE [LARGE SCALE GENOMIC DNA]</scope>
    <source>
        <strain evidence="3">12NC29</strain>
        <strain evidence="2">12SD80</strain>
    </source>
</reference>
<dbReference type="EMBL" id="PGCI01001113">
    <property type="protein sequence ID" value="PLW07684.1"/>
    <property type="molecule type" value="Genomic_DNA"/>
</dbReference>
<comment type="caution">
    <text evidence="2">The sequence shown here is derived from an EMBL/GenBank/DDBJ whole genome shotgun (WGS) entry which is preliminary data.</text>
</comment>
<dbReference type="OrthoDB" id="2505317at2759"/>
<feature type="compositionally biased region" description="Low complexity" evidence="1">
    <location>
        <begin position="369"/>
        <end position="383"/>
    </location>
</feature>
<keyword evidence="4" id="KW-1185">Reference proteome</keyword>
<proteinExistence type="predicted"/>
<feature type="region of interest" description="Disordered" evidence="1">
    <location>
        <begin position="316"/>
        <end position="346"/>
    </location>
</feature>
<feature type="region of interest" description="Disordered" evidence="1">
    <location>
        <begin position="203"/>
        <end position="222"/>
    </location>
</feature>
<dbReference type="Proteomes" id="UP000235392">
    <property type="component" value="Unassembled WGS sequence"/>
</dbReference>
<evidence type="ECO:0000313" key="4">
    <source>
        <dbReference type="Proteomes" id="UP000235388"/>
    </source>
</evidence>
<evidence type="ECO:0000313" key="3">
    <source>
        <dbReference type="EMBL" id="PLW13844.1"/>
    </source>
</evidence>
<dbReference type="Proteomes" id="UP000235388">
    <property type="component" value="Unassembled WGS sequence"/>
</dbReference>
<name>A0A2N5S385_9BASI</name>
<dbReference type="EMBL" id="PGCJ01000937">
    <property type="protein sequence ID" value="PLW13844.1"/>
    <property type="molecule type" value="Genomic_DNA"/>
</dbReference>
<feature type="region of interest" description="Disordered" evidence="1">
    <location>
        <begin position="369"/>
        <end position="392"/>
    </location>
</feature>
<gene>
    <name evidence="3" type="ORF">PCANC_16751</name>
    <name evidence="2" type="ORF">PCASD_22811</name>
</gene>
<organism evidence="2 5">
    <name type="scientific">Puccinia coronata f. sp. avenae</name>
    <dbReference type="NCBI Taxonomy" id="200324"/>
    <lineage>
        <taxon>Eukaryota</taxon>
        <taxon>Fungi</taxon>
        <taxon>Dikarya</taxon>
        <taxon>Basidiomycota</taxon>
        <taxon>Pucciniomycotina</taxon>
        <taxon>Pucciniomycetes</taxon>
        <taxon>Pucciniales</taxon>
        <taxon>Pucciniaceae</taxon>
        <taxon>Puccinia</taxon>
    </lineage>
</organism>
<evidence type="ECO:0000256" key="1">
    <source>
        <dbReference type="SAM" id="MobiDB-lite"/>
    </source>
</evidence>
<accession>A0A2N5S385</accession>
<dbReference type="AlphaFoldDB" id="A0A2N5S385"/>
<feature type="compositionally biased region" description="Pro residues" evidence="1">
    <location>
        <begin position="325"/>
        <end position="342"/>
    </location>
</feature>
<dbReference type="STRING" id="200324.A0A2N5S385"/>
<feature type="region of interest" description="Disordered" evidence="1">
    <location>
        <begin position="31"/>
        <end position="75"/>
    </location>
</feature>
<feature type="region of interest" description="Disordered" evidence="1">
    <location>
        <begin position="270"/>
        <end position="304"/>
    </location>
</feature>
<protein>
    <submittedName>
        <fullName evidence="2">Uncharacterized protein</fullName>
    </submittedName>
</protein>
<evidence type="ECO:0000313" key="2">
    <source>
        <dbReference type="EMBL" id="PLW07684.1"/>
    </source>
</evidence>